<dbReference type="CDD" id="cd17932">
    <property type="entry name" value="DEXQc_UvrD"/>
    <property type="match status" value="1"/>
</dbReference>
<name>A0ABX8NRI1_9PSED</name>
<protein>
    <recommendedName>
        <fullName evidence="10">DNA 3'-5' helicase</fullName>
        <ecNumber evidence="10">5.6.2.4</ecNumber>
    </recommendedName>
</protein>
<feature type="binding site" evidence="11">
    <location>
        <begin position="1112"/>
        <end position="1119"/>
    </location>
    <ligand>
        <name>ATP</name>
        <dbReference type="ChEBI" id="CHEBI:30616"/>
    </ligand>
</feature>
<dbReference type="InterPro" id="IPR014016">
    <property type="entry name" value="UvrD-like_ATP-bd"/>
</dbReference>
<keyword evidence="5 11" id="KW-0347">Helicase</keyword>
<feature type="domain" description="Helicase C-terminal" evidence="13">
    <location>
        <begin position="520"/>
        <end position="682"/>
    </location>
</feature>
<comment type="catalytic activity">
    <reaction evidence="9">
        <text>Couples ATP hydrolysis with the unwinding of duplex DNA by translocating in the 3'-5' direction.</text>
        <dbReference type="EC" id="5.6.2.4"/>
    </reaction>
</comment>
<dbReference type="NCBIfam" id="TIGR00614">
    <property type="entry name" value="recQ_fam"/>
    <property type="match status" value="1"/>
</dbReference>
<dbReference type="InterPro" id="IPR014001">
    <property type="entry name" value="Helicase_ATP-bd"/>
</dbReference>
<dbReference type="PROSITE" id="PS51198">
    <property type="entry name" value="UVRD_HELICASE_ATP_BIND"/>
    <property type="match status" value="1"/>
</dbReference>
<keyword evidence="16" id="KW-1185">Reference proteome</keyword>
<dbReference type="PANTHER" id="PTHR13710">
    <property type="entry name" value="DNA HELICASE RECQ FAMILY MEMBER"/>
    <property type="match status" value="1"/>
</dbReference>
<dbReference type="PROSITE" id="PS51192">
    <property type="entry name" value="HELICASE_ATP_BIND_1"/>
    <property type="match status" value="1"/>
</dbReference>
<keyword evidence="8" id="KW-0413">Isomerase</keyword>
<keyword evidence="2" id="KW-0540">Nuclease</keyword>
<feature type="domain" description="UvrD-like helicase ATP-binding" evidence="14">
    <location>
        <begin position="1091"/>
        <end position="1317"/>
    </location>
</feature>
<dbReference type="Pfam" id="PF13361">
    <property type="entry name" value="UvrD_C"/>
    <property type="match status" value="1"/>
</dbReference>
<evidence type="ECO:0000256" key="6">
    <source>
        <dbReference type="ARBA" id="ARBA00022840"/>
    </source>
</evidence>
<evidence type="ECO:0000313" key="16">
    <source>
        <dbReference type="Proteomes" id="UP000824010"/>
    </source>
</evidence>
<evidence type="ECO:0000256" key="3">
    <source>
        <dbReference type="ARBA" id="ARBA00022741"/>
    </source>
</evidence>
<feature type="domain" description="Helicase ATP-binding" evidence="12">
    <location>
        <begin position="310"/>
        <end position="487"/>
    </location>
</feature>
<dbReference type="PROSITE" id="PS51194">
    <property type="entry name" value="HELICASE_CTER"/>
    <property type="match status" value="1"/>
</dbReference>
<sequence>MFSFTQEKSLVVDLEVNPAKPGKPEQIFKVGALRKDLEVELECNVDKDLPQVLAKVDDMVEGADCLLGHNLIQHDLRILRQQASTLALHELPAIDTLHLSPLAFPRNPYHRLVKDYKLVRDTLNSPLADCHLTLTLFQDQREAFAQLYQTEPAELLCYQALLAPTSAQDAGLFASLTGRASVGVDEIRPLILQQLADTDSQAKRDLKVCRERLEKLLDEDLLDSSQHLSLAYALAWLRVSGGNSVLAPWVRHQFPRVGELIAQLRDVPCAREDCQYCLTTHDPHHELKRYFGHPDFRRDANGQSLQRDITLAGMRGKHVLAVMATGGGKSIAYQVPALNRFHRNGSLTIIVSPLQSLMKDQVDGMRDKGIQCAEMFNGQLSMLERAEVLEKVRLGDIGILLVSPEQFRNKAFRSAIEQRQVGGWIFDEAHCLSKWGNDLRPDYLYAARYIAQYSGGRKPAPIGCFTATAKPEVLADIRSHFKETLRVKFEEFLGSHERTNLNLEVMACNRAEKWPRVLRLLEDYLGDQPGGAVVFVASRKAAEDLARFLSDQGLACRHFHAGLSSSSKQTIQNDFMDGKVKTIIATNAFGMGIDKQDVRLVVHVDIPGSLENYLQEAGRAGRDNVTAHCVLLYDPQDIETQFGLCERGCVSQRDIQQILDKLRKDYENRQGRDLVITAGEILMDGNVHTSFDADAADAETKVVTAIAWLDRGDYLKREENHTQIFPAKPAVSLEKAQERLRDAKLSERRRAEYMAILRYLHEATPDERVDTTNLGKLTGLEPEEVAQTLKALEKQGLLANDARFTVMLAYGVANPSLQRLQQLRSLEQALLATLAEQAPDAVNAGWKDINVTALTAALKDRLQRKELLPLHVLRLLRGLAPDRDGPANRTSSFELRQLSHDYISVQIIHKHGWQGLVQDSETRGLIAGTLLTHLLKRVSTRGKRIMIEATFGELVKLIEDDLELGLRVSKHRDKYIERVLLFLHRQEVFTLNQGMTVMRRAMTIKAVAGRNKYLNEDYQRLDEHYREKRIQVHVMREYAELALHEPKQARQLLADYFTLTKEQFLRDYFAGRENVLRYATSEASWQMIVEALSPPQRDIVTDEQDSNTLVLAGPGSGKTRVIVHRIAYLLRVRRVPPRAVVALTFNRHAANEIRKRLLALVGADAHGVSVMTYHSLAMRLTGTRFQRGEQVDEKVLKGLMADAVSLLEGPSVVEEEDALSDRDDDREEHDNLRALLLRGYRYILVDEYQDIDELQYRLVSALAERGSTEEGRPCIMAVGDDDQNIYAWRATNNQYIEDFLTDYHADNAYLVENYRSSGYIIAAANHLIGCNSQRLKQLRPITIDARRLGEAPGGQWEALDPQRRGQVLRLSIDPGDRDIGNRQAQAAMLELKRLLELEQGAWDGCAVLSRTHQFLWPVQAWCEQAGIPYQLASDKDGGVQLSRQRAFVAVVDLLGSHQQNLTARQALEQARSVLDVYWSEFFEEAFEQLEMESGDGELPSGKIVDWLYDYAREMRQQRCKGLYLGTVHSAKGLEFRHVVLLDGGWNTQAKTLDDERRLYYVGMTRAEQTLTLCEFNASNPFSGCLPANVPRQAVSAPHRPALDTRYQQLSLKDIDIDHPGRKPGQHEMHAALREIRPGARLRFQHDGVRYLMLDEAGREVGRTAQAFKPGFAVEQCEVADIVVRYDEDSKEEYRKRLRCERWELVVPRISGVPLQD</sequence>
<evidence type="ECO:0000256" key="1">
    <source>
        <dbReference type="ARBA" id="ARBA00005446"/>
    </source>
</evidence>
<evidence type="ECO:0000256" key="2">
    <source>
        <dbReference type="ARBA" id="ARBA00022722"/>
    </source>
</evidence>
<dbReference type="EMBL" id="CP077077">
    <property type="protein sequence ID" value="QXH58690.1"/>
    <property type="molecule type" value="Genomic_DNA"/>
</dbReference>
<dbReference type="InterPro" id="IPR013520">
    <property type="entry name" value="Ribonucl_H"/>
</dbReference>
<evidence type="ECO:0000259" key="13">
    <source>
        <dbReference type="PROSITE" id="PS51194"/>
    </source>
</evidence>
<dbReference type="InterPro" id="IPR011545">
    <property type="entry name" value="DEAD/DEAH_box_helicase_dom"/>
</dbReference>
<evidence type="ECO:0000256" key="11">
    <source>
        <dbReference type="PROSITE-ProRule" id="PRU00560"/>
    </source>
</evidence>
<comment type="similarity">
    <text evidence="1">Belongs to the helicase family. RecQ subfamily.</text>
</comment>
<keyword evidence="6 11" id="KW-0067">ATP-binding</keyword>
<dbReference type="Pfam" id="PF00271">
    <property type="entry name" value="Helicase_C"/>
    <property type="match status" value="1"/>
</dbReference>
<dbReference type="Proteomes" id="UP000824010">
    <property type="component" value="Chromosome"/>
</dbReference>
<evidence type="ECO:0000256" key="10">
    <source>
        <dbReference type="ARBA" id="ARBA00034808"/>
    </source>
</evidence>
<organism evidence="15 16">
    <name type="scientific">Pseudomonas maumuensis</name>
    <dbReference type="NCBI Taxonomy" id="2842354"/>
    <lineage>
        <taxon>Bacteria</taxon>
        <taxon>Pseudomonadati</taxon>
        <taxon>Pseudomonadota</taxon>
        <taxon>Gammaproteobacteria</taxon>
        <taxon>Pseudomonadales</taxon>
        <taxon>Pseudomonadaceae</taxon>
        <taxon>Pseudomonas</taxon>
    </lineage>
</organism>
<dbReference type="InterPro" id="IPR014017">
    <property type="entry name" value="DNA_helicase_UvrD-like_C"/>
</dbReference>
<dbReference type="GO" id="GO:0016787">
    <property type="term" value="F:hydrolase activity"/>
    <property type="evidence" value="ECO:0007669"/>
    <property type="project" value="UniProtKB-KW"/>
</dbReference>
<gene>
    <name evidence="15" type="ORF">KSS90_10960</name>
</gene>
<keyword evidence="7" id="KW-0238">DNA-binding</keyword>
<proteinExistence type="inferred from homology"/>
<dbReference type="SMART" id="SM00487">
    <property type="entry name" value="DEXDc"/>
    <property type="match status" value="1"/>
</dbReference>
<dbReference type="GO" id="GO:0003678">
    <property type="term" value="F:DNA helicase activity"/>
    <property type="evidence" value="ECO:0007669"/>
    <property type="project" value="UniProtKB-EC"/>
</dbReference>
<evidence type="ECO:0000259" key="12">
    <source>
        <dbReference type="PROSITE" id="PS51192"/>
    </source>
</evidence>
<dbReference type="PANTHER" id="PTHR13710:SF105">
    <property type="entry name" value="ATP-DEPENDENT DNA HELICASE Q1"/>
    <property type="match status" value="1"/>
</dbReference>
<evidence type="ECO:0000256" key="9">
    <source>
        <dbReference type="ARBA" id="ARBA00034617"/>
    </source>
</evidence>
<dbReference type="Pfam" id="PF13245">
    <property type="entry name" value="AAA_19"/>
    <property type="match status" value="1"/>
</dbReference>
<dbReference type="EC" id="5.6.2.4" evidence="10"/>
<evidence type="ECO:0000256" key="4">
    <source>
        <dbReference type="ARBA" id="ARBA00022801"/>
    </source>
</evidence>
<evidence type="ECO:0000259" key="14">
    <source>
        <dbReference type="PROSITE" id="PS51198"/>
    </source>
</evidence>
<dbReference type="InterPro" id="IPR001650">
    <property type="entry name" value="Helicase_C-like"/>
</dbReference>
<dbReference type="SMART" id="SM00479">
    <property type="entry name" value="EXOIII"/>
    <property type="match status" value="1"/>
</dbReference>
<dbReference type="InterPro" id="IPR004589">
    <property type="entry name" value="DNA_helicase_ATP-dep_RecQ"/>
</dbReference>
<evidence type="ECO:0000313" key="15">
    <source>
        <dbReference type="EMBL" id="QXH58690.1"/>
    </source>
</evidence>
<evidence type="ECO:0000256" key="8">
    <source>
        <dbReference type="ARBA" id="ARBA00023235"/>
    </source>
</evidence>
<evidence type="ECO:0000256" key="5">
    <source>
        <dbReference type="ARBA" id="ARBA00022806"/>
    </source>
</evidence>
<evidence type="ECO:0000256" key="7">
    <source>
        <dbReference type="ARBA" id="ARBA00023125"/>
    </source>
</evidence>
<keyword evidence="3 11" id="KW-0547">Nucleotide-binding</keyword>
<accession>A0ABX8NRI1</accession>
<dbReference type="Pfam" id="PF00270">
    <property type="entry name" value="DEAD"/>
    <property type="match status" value="1"/>
</dbReference>
<reference evidence="15 16" key="1">
    <citation type="journal article" date="2021" name="Microorganisms">
        <title>The Ever-Expanding Pseudomonas Genus: Description of 43 New Species and Partition of the Pseudomonas putida Group.</title>
        <authorList>
            <person name="Girard L."/>
            <person name="Lood C."/>
            <person name="Hofte M."/>
            <person name="Vandamme P."/>
            <person name="Rokni-Zadeh H."/>
            <person name="van Noort V."/>
            <person name="Lavigne R."/>
            <person name="De Mot R."/>
        </authorList>
    </citation>
    <scope>NUCLEOTIDE SEQUENCE [LARGE SCALE GENOMIC DNA]</scope>
    <source>
        <strain evidence="15 16">COW77</strain>
    </source>
</reference>
<dbReference type="RefSeq" id="WP_217869385.1">
    <property type="nucleotide sequence ID" value="NZ_CP077077.1"/>
</dbReference>
<keyword evidence="4 11" id="KW-0378">Hydrolase</keyword>
<dbReference type="SMART" id="SM00490">
    <property type="entry name" value="HELICc"/>
    <property type="match status" value="1"/>
</dbReference>